<organism evidence="2 3">
    <name type="scientific">Cyclocybe aegerita</name>
    <name type="common">Black poplar mushroom</name>
    <name type="synonym">Agrocybe aegerita</name>
    <dbReference type="NCBI Taxonomy" id="1973307"/>
    <lineage>
        <taxon>Eukaryota</taxon>
        <taxon>Fungi</taxon>
        <taxon>Dikarya</taxon>
        <taxon>Basidiomycota</taxon>
        <taxon>Agaricomycotina</taxon>
        <taxon>Agaricomycetes</taxon>
        <taxon>Agaricomycetidae</taxon>
        <taxon>Agaricales</taxon>
        <taxon>Agaricineae</taxon>
        <taxon>Bolbitiaceae</taxon>
        <taxon>Cyclocybe</taxon>
    </lineage>
</organism>
<keyword evidence="3" id="KW-1185">Reference proteome</keyword>
<dbReference type="Pfam" id="PF00069">
    <property type="entry name" value="Pkinase"/>
    <property type="match status" value="1"/>
</dbReference>
<evidence type="ECO:0000313" key="3">
    <source>
        <dbReference type="Proteomes" id="UP000467700"/>
    </source>
</evidence>
<name>A0A8S0WE08_CYCAE</name>
<dbReference type="SUPFAM" id="SSF56112">
    <property type="entry name" value="Protein kinase-like (PK-like)"/>
    <property type="match status" value="1"/>
</dbReference>
<dbReference type="PANTHER" id="PTHR44329">
    <property type="entry name" value="SERINE/THREONINE-PROTEIN KINASE TNNI3K-RELATED"/>
    <property type="match status" value="1"/>
</dbReference>
<dbReference type="Proteomes" id="UP000467700">
    <property type="component" value="Unassembled WGS sequence"/>
</dbReference>
<gene>
    <name evidence="2" type="ORF">AAE3_LOCUS8672</name>
</gene>
<dbReference type="InterPro" id="IPR000719">
    <property type="entry name" value="Prot_kinase_dom"/>
</dbReference>
<dbReference type="PIRSF" id="PIRSF000654">
    <property type="entry name" value="Integrin-linked_kinase"/>
    <property type="match status" value="1"/>
</dbReference>
<reference evidence="2 3" key="1">
    <citation type="submission" date="2020-01" db="EMBL/GenBank/DDBJ databases">
        <authorList>
            <person name="Gupta K D."/>
        </authorList>
    </citation>
    <scope>NUCLEOTIDE SEQUENCE [LARGE SCALE GENOMIC DNA]</scope>
</reference>
<proteinExistence type="predicted"/>
<evidence type="ECO:0000313" key="2">
    <source>
        <dbReference type="EMBL" id="CAA7266440.1"/>
    </source>
</evidence>
<sequence length="259" mass="28408">MPCIITPWMENGTLLEFVQANTKACRRSLVVQVAEGIHHLGSLDIVHGDLKAANILIDKGGKAYIADFGLSFSSSKFEKTKEGSLGHSPYTPPTSNNLLTVPNTLHITCSRSGVGSARWMAPELLLPEAWGKINAKPTFASDIFAFGMVIYEVESLSCSYSSLIDVCVNIQTYSGSVPFPESNNHMAMMSILDGRRPARPKGIANDHWILAEKCWKPDPSLRPTTGSVYVFVRNGVALPQNFVDEDDTSGDWREFDLEA</sequence>
<dbReference type="PROSITE" id="PS00108">
    <property type="entry name" value="PROTEIN_KINASE_ST"/>
    <property type="match status" value="1"/>
</dbReference>
<dbReference type="GO" id="GO:0004674">
    <property type="term" value="F:protein serine/threonine kinase activity"/>
    <property type="evidence" value="ECO:0007669"/>
    <property type="project" value="TreeGrafter"/>
</dbReference>
<protein>
    <recommendedName>
        <fullName evidence="1">Protein kinase domain-containing protein</fullName>
    </recommendedName>
</protein>
<evidence type="ECO:0000259" key="1">
    <source>
        <dbReference type="PROSITE" id="PS50011"/>
    </source>
</evidence>
<dbReference type="EMBL" id="CACVBS010000054">
    <property type="protein sequence ID" value="CAA7266440.1"/>
    <property type="molecule type" value="Genomic_DNA"/>
</dbReference>
<accession>A0A8S0WE08</accession>
<dbReference type="AlphaFoldDB" id="A0A8S0WE08"/>
<dbReference type="PROSITE" id="PS50011">
    <property type="entry name" value="PROTEIN_KINASE_DOM"/>
    <property type="match status" value="1"/>
</dbReference>
<dbReference type="OrthoDB" id="4062651at2759"/>
<dbReference type="Gene3D" id="1.10.510.10">
    <property type="entry name" value="Transferase(Phosphotransferase) domain 1"/>
    <property type="match status" value="1"/>
</dbReference>
<feature type="domain" description="Protein kinase" evidence="1">
    <location>
        <begin position="1"/>
        <end position="232"/>
    </location>
</feature>
<comment type="caution">
    <text evidence="2">The sequence shown here is derived from an EMBL/GenBank/DDBJ whole genome shotgun (WGS) entry which is preliminary data.</text>
</comment>
<dbReference type="InterPro" id="IPR008271">
    <property type="entry name" value="Ser/Thr_kinase_AS"/>
</dbReference>
<dbReference type="SMART" id="SM00220">
    <property type="entry name" value="S_TKc"/>
    <property type="match status" value="1"/>
</dbReference>
<dbReference type="InterPro" id="IPR011009">
    <property type="entry name" value="Kinase-like_dom_sf"/>
</dbReference>
<dbReference type="PANTHER" id="PTHR44329:SF214">
    <property type="entry name" value="PROTEIN KINASE DOMAIN-CONTAINING PROTEIN"/>
    <property type="match status" value="1"/>
</dbReference>
<dbReference type="GO" id="GO:0005524">
    <property type="term" value="F:ATP binding"/>
    <property type="evidence" value="ECO:0007669"/>
    <property type="project" value="InterPro"/>
</dbReference>
<dbReference type="InterPro" id="IPR051681">
    <property type="entry name" value="Ser/Thr_Kinases-Pseudokinases"/>
</dbReference>